<keyword evidence="3" id="KW-0158">Chromosome</keyword>
<dbReference type="SMART" id="SM00249">
    <property type="entry name" value="PHD"/>
    <property type="match status" value="1"/>
</dbReference>
<comment type="subcellular location">
    <subcellularLocation>
        <location evidence="2">Chromosome</location>
    </subcellularLocation>
    <subcellularLocation>
        <location evidence="1">Nucleus</location>
    </subcellularLocation>
</comment>
<dbReference type="GO" id="GO:0005634">
    <property type="term" value="C:nucleus"/>
    <property type="evidence" value="ECO:0007669"/>
    <property type="project" value="UniProtKB-SubCell"/>
</dbReference>
<keyword evidence="8" id="KW-0469">Meiosis</keyword>
<dbReference type="InterPro" id="IPR036570">
    <property type="entry name" value="HORMA_dom_sf"/>
</dbReference>
<keyword evidence="11" id="KW-1185">Reference proteome</keyword>
<dbReference type="GO" id="GO:0008270">
    <property type="term" value="F:zinc ion binding"/>
    <property type="evidence" value="ECO:0007669"/>
    <property type="project" value="UniProtKB-KW"/>
</dbReference>
<sequence length="534" mass="61602">MSISCISFLRGFFNDEHFEDNVFQINNNNNNNNKVNNSNNTNTKNDKIKIKNLKKGVSDECDIINDWIDISIKNSIHDKYLKAINLSVITDKENPTDIFESYIFNIDYLTTSVQSISFNGNITLTPGELTKIQIFSLMKKIILLTQSLSPLPNKRYLSMRLLYNDKCPLDYYTENFIDCSNEKPSMIKLPENLIDDLYIQCGEINSVHHELSTCLISKSNMSREDYENSNLILIDPFDLIESNNSNNNSNSNNDNHDTPNNDMKLIKYNNSQVSQVTKELYNVMSNFDTTIHDGQTQIMDSNSHSHNLNDNYLPILCSCSSNSYLLYSSLIQCKKCKKYSHRVCYSINSKDSSFTCSNCSNMKNLISKTDLLILFNLRKSIVFFQNNKTIELRSISDALNKLGYETDNKNIVKTVVNAFSILIHKKILVMKNHKSFNHTLFNVDFDGLMIDNRIVSMGKFYIRFNSNAIDEINEILNPKFGYDQQVKETLTTMSQLNDETIFDEFEEFNLADKNNNNNQLPNKKVKKSIDIFRV</sequence>
<feature type="domain" description="HORMA" evidence="9">
    <location>
        <begin position="1"/>
        <end position="215"/>
    </location>
</feature>
<protein>
    <submittedName>
        <fullName evidence="10">Hop1 protein</fullName>
    </submittedName>
</protein>
<dbReference type="AlphaFoldDB" id="A0AAV5RC81"/>
<evidence type="ECO:0000256" key="2">
    <source>
        <dbReference type="ARBA" id="ARBA00004286"/>
    </source>
</evidence>
<name>A0AAV5RC81_PICKL</name>
<evidence type="ECO:0000256" key="8">
    <source>
        <dbReference type="ARBA" id="ARBA00023254"/>
    </source>
</evidence>
<dbReference type="Proteomes" id="UP001378960">
    <property type="component" value="Unassembled WGS sequence"/>
</dbReference>
<dbReference type="GO" id="GO:0005694">
    <property type="term" value="C:chromosome"/>
    <property type="evidence" value="ECO:0007669"/>
    <property type="project" value="UniProtKB-SubCell"/>
</dbReference>
<organism evidence="10 11">
    <name type="scientific">Pichia kluyveri</name>
    <name type="common">Yeast</name>
    <dbReference type="NCBI Taxonomy" id="36015"/>
    <lineage>
        <taxon>Eukaryota</taxon>
        <taxon>Fungi</taxon>
        <taxon>Dikarya</taxon>
        <taxon>Ascomycota</taxon>
        <taxon>Saccharomycotina</taxon>
        <taxon>Pichiomycetes</taxon>
        <taxon>Pichiales</taxon>
        <taxon>Pichiaceae</taxon>
        <taxon>Pichia</taxon>
    </lineage>
</organism>
<dbReference type="InterPro" id="IPR001965">
    <property type="entry name" value="Znf_PHD"/>
</dbReference>
<keyword evidence="5" id="KW-0863">Zinc-finger</keyword>
<dbReference type="Gene3D" id="3.30.900.10">
    <property type="entry name" value="HORMA domain"/>
    <property type="match status" value="1"/>
</dbReference>
<dbReference type="EMBL" id="BTGB01000009">
    <property type="protein sequence ID" value="GMM49010.1"/>
    <property type="molecule type" value="Genomic_DNA"/>
</dbReference>
<dbReference type="SUPFAM" id="SSF57903">
    <property type="entry name" value="FYVE/PHD zinc finger"/>
    <property type="match status" value="1"/>
</dbReference>
<evidence type="ECO:0000313" key="11">
    <source>
        <dbReference type="Proteomes" id="UP001378960"/>
    </source>
</evidence>
<gene>
    <name evidence="10" type="ORF">DAPK24_056080</name>
</gene>
<proteinExistence type="predicted"/>
<dbReference type="InterPro" id="IPR013083">
    <property type="entry name" value="Znf_RING/FYVE/PHD"/>
</dbReference>
<evidence type="ECO:0000256" key="6">
    <source>
        <dbReference type="ARBA" id="ARBA00022833"/>
    </source>
</evidence>
<accession>A0AAV5RC81</accession>
<evidence type="ECO:0000259" key="9">
    <source>
        <dbReference type="PROSITE" id="PS50815"/>
    </source>
</evidence>
<dbReference type="GO" id="GO:0007130">
    <property type="term" value="P:synaptonemal complex assembly"/>
    <property type="evidence" value="ECO:0007669"/>
    <property type="project" value="TreeGrafter"/>
</dbReference>
<evidence type="ECO:0000313" key="10">
    <source>
        <dbReference type="EMBL" id="GMM49010.1"/>
    </source>
</evidence>
<dbReference type="InterPro" id="IPR011011">
    <property type="entry name" value="Znf_FYVE_PHD"/>
</dbReference>
<dbReference type="Gene3D" id="3.30.40.10">
    <property type="entry name" value="Zinc/RING finger domain, C3HC4 (zinc finger)"/>
    <property type="match status" value="1"/>
</dbReference>
<reference evidence="10 11" key="1">
    <citation type="journal article" date="2023" name="Elife">
        <title>Identification of key yeast species and microbe-microbe interactions impacting larval growth of Drosophila in the wild.</title>
        <authorList>
            <person name="Mure A."/>
            <person name="Sugiura Y."/>
            <person name="Maeda R."/>
            <person name="Honda K."/>
            <person name="Sakurai N."/>
            <person name="Takahashi Y."/>
            <person name="Watada M."/>
            <person name="Katoh T."/>
            <person name="Gotoh A."/>
            <person name="Gotoh Y."/>
            <person name="Taniguchi I."/>
            <person name="Nakamura K."/>
            <person name="Hayashi T."/>
            <person name="Katayama T."/>
            <person name="Uemura T."/>
            <person name="Hattori Y."/>
        </authorList>
    </citation>
    <scope>NUCLEOTIDE SEQUENCE [LARGE SCALE GENOMIC DNA]</scope>
    <source>
        <strain evidence="10 11">PK-24</strain>
    </source>
</reference>
<evidence type="ECO:0000256" key="1">
    <source>
        <dbReference type="ARBA" id="ARBA00004123"/>
    </source>
</evidence>
<dbReference type="SUPFAM" id="SSF56019">
    <property type="entry name" value="The spindle assembly checkpoint protein mad2"/>
    <property type="match status" value="1"/>
</dbReference>
<dbReference type="Pfam" id="PF02301">
    <property type="entry name" value="HORMA"/>
    <property type="match status" value="1"/>
</dbReference>
<dbReference type="PANTHER" id="PTHR48225">
    <property type="entry name" value="HORMA DOMAIN-CONTAINING PROTEIN 1"/>
    <property type="match status" value="1"/>
</dbReference>
<keyword evidence="7" id="KW-0539">Nucleus</keyword>
<evidence type="ECO:0000256" key="4">
    <source>
        <dbReference type="ARBA" id="ARBA00022723"/>
    </source>
</evidence>
<evidence type="ECO:0000256" key="5">
    <source>
        <dbReference type="ARBA" id="ARBA00022771"/>
    </source>
</evidence>
<dbReference type="CDD" id="cd15489">
    <property type="entry name" value="PHD_SF"/>
    <property type="match status" value="1"/>
</dbReference>
<dbReference type="PROSITE" id="PS50815">
    <property type="entry name" value="HORMA"/>
    <property type="match status" value="1"/>
</dbReference>
<dbReference type="GO" id="GO:0051598">
    <property type="term" value="P:meiotic recombination checkpoint signaling"/>
    <property type="evidence" value="ECO:0007669"/>
    <property type="project" value="TreeGrafter"/>
</dbReference>
<evidence type="ECO:0000256" key="7">
    <source>
        <dbReference type="ARBA" id="ARBA00023242"/>
    </source>
</evidence>
<keyword evidence="6" id="KW-0862">Zinc</keyword>
<dbReference type="InterPro" id="IPR003511">
    <property type="entry name" value="HORMA_dom"/>
</dbReference>
<keyword evidence="4" id="KW-0479">Metal-binding</keyword>
<dbReference type="PANTHER" id="PTHR48225:SF7">
    <property type="entry name" value="MEIOSIS-SPECIFIC PROTEIN HOP1"/>
    <property type="match status" value="1"/>
</dbReference>
<evidence type="ECO:0000256" key="3">
    <source>
        <dbReference type="ARBA" id="ARBA00022454"/>
    </source>
</evidence>
<dbReference type="InterPro" id="IPR051294">
    <property type="entry name" value="HORMA_MeioticProgression"/>
</dbReference>
<comment type="caution">
    <text evidence="10">The sequence shown here is derived from an EMBL/GenBank/DDBJ whole genome shotgun (WGS) entry which is preliminary data.</text>
</comment>